<organism evidence="2 3">
    <name type="scientific">Chitinilyticum piscinae</name>
    <dbReference type="NCBI Taxonomy" id="2866724"/>
    <lineage>
        <taxon>Bacteria</taxon>
        <taxon>Pseudomonadati</taxon>
        <taxon>Pseudomonadota</taxon>
        <taxon>Betaproteobacteria</taxon>
        <taxon>Neisseriales</taxon>
        <taxon>Chitinibacteraceae</taxon>
        <taxon>Chitinilyticum</taxon>
    </lineage>
</organism>
<proteinExistence type="predicted"/>
<keyword evidence="3" id="KW-1185">Reference proteome</keyword>
<evidence type="ECO:0000313" key="2">
    <source>
        <dbReference type="EMBL" id="MBE9608109.1"/>
    </source>
</evidence>
<evidence type="ECO:0000256" key="1">
    <source>
        <dbReference type="SAM" id="SignalP"/>
    </source>
</evidence>
<dbReference type="InterPro" id="IPR029052">
    <property type="entry name" value="Metallo-depent_PP-like"/>
</dbReference>
<dbReference type="SUPFAM" id="SSF56300">
    <property type="entry name" value="Metallo-dependent phosphatases"/>
    <property type="match status" value="1"/>
</dbReference>
<dbReference type="EMBL" id="JADFUA010000001">
    <property type="protein sequence ID" value="MBE9608109.1"/>
    <property type="molecule type" value="Genomic_DNA"/>
</dbReference>
<dbReference type="Proteomes" id="UP000604481">
    <property type="component" value="Unassembled WGS sequence"/>
</dbReference>
<reference evidence="2 3" key="1">
    <citation type="submission" date="2020-10" db="EMBL/GenBank/DDBJ databases">
        <title>The genome sequence of Chitinilyticum litopenaei 4Y14.</title>
        <authorList>
            <person name="Liu Y."/>
        </authorList>
    </citation>
    <scope>NUCLEOTIDE SEQUENCE [LARGE SCALE GENOMIC DNA]</scope>
    <source>
        <strain evidence="2 3">4Y14</strain>
    </source>
</reference>
<feature type="signal peptide" evidence="1">
    <location>
        <begin position="1"/>
        <end position="20"/>
    </location>
</feature>
<evidence type="ECO:0000313" key="3">
    <source>
        <dbReference type="Proteomes" id="UP000604481"/>
    </source>
</evidence>
<comment type="caution">
    <text evidence="2">The sequence shown here is derived from an EMBL/GenBank/DDBJ whole genome shotgun (WGS) entry which is preliminary data.</text>
</comment>
<protein>
    <recommendedName>
        <fullName evidence="4">Calcineurin-like phosphoesterase domain-containing protein</fullName>
    </recommendedName>
</protein>
<evidence type="ECO:0008006" key="4">
    <source>
        <dbReference type="Google" id="ProtNLM"/>
    </source>
</evidence>
<keyword evidence="1" id="KW-0732">Signal</keyword>
<name>A0A8J7KCU6_9NEIS</name>
<gene>
    <name evidence="2" type="ORF">INR99_01995</name>
</gene>
<accession>A0A8J7KCU6</accession>
<dbReference type="RefSeq" id="WP_194114610.1">
    <property type="nucleotide sequence ID" value="NZ_JADFUA010000001.1"/>
</dbReference>
<sequence length="335" mass="37413">MKLRCAALLLALGTLPLAQARTTATEPFSFGLWGDMPYEKNADASKIPALLASLNQSDIRFSIYDGDLKDGSSECKDSVFAEARAMFNQLRRPVVYVPGDNEWTDCHRSNNGGYSNLERLAYLRKTMFSTPASFGKTTLSLEMQGSPGEKFAENTRFSHGPVVFAHFNIPGSNNNMVLDDKDCSKKSARTPADCAADNAEYQERDATNIAWLKESFAKARSQHARGIVLVFQADPGFDLPETEDQDESKLPMYSGYRNFISSVISETEQFDGQVLLVHGDTHYFKVDKPLYSPTRLLPNLTRVETFGSPLVHWVHVSVDPKRPELFTVRPVIVKQ</sequence>
<dbReference type="AlphaFoldDB" id="A0A8J7KCU6"/>
<feature type="chain" id="PRO_5035248277" description="Calcineurin-like phosphoesterase domain-containing protein" evidence="1">
    <location>
        <begin position="21"/>
        <end position="335"/>
    </location>
</feature>